<organism evidence="1 2">
    <name type="scientific">OM182 bacterium BACL3 MAG-120507-bin80</name>
    <dbReference type="NCBI Taxonomy" id="1655577"/>
    <lineage>
        <taxon>Bacteria</taxon>
        <taxon>Pseudomonadati</taxon>
        <taxon>Pseudomonadota</taxon>
        <taxon>Gammaproteobacteria</taxon>
        <taxon>OMG group</taxon>
        <taxon>OM182 clade</taxon>
    </lineage>
</organism>
<dbReference type="AlphaFoldDB" id="A0A0R2RWN1"/>
<evidence type="ECO:0000313" key="2">
    <source>
        <dbReference type="Proteomes" id="UP000051934"/>
    </source>
</evidence>
<name>A0A0R2RWN1_9GAMM</name>
<evidence type="ECO:0000313" key="1">
    <source>
        <dbReference type="EMBL" id="KRO67012.1"/>
    </source>
</evidence>
<gene>
    <name evidence="1" type="ORF">ABR69_04890</name>
</gene>
<dbReference type="Proteomes" id="UP000051934">
    <property type="component" value="Unassembled WGS sequence"/>
</dbReference>
<proteinExistence type="predicted"/>
<comment type="caution">
    <text evidence="1">The sequence shown here is derived from an EMBL/GenBank/DDBJ whole genome shotgun (WGS) entry which is preliminary data.</text>
</comment>
<reference evidence="1 2" key="1">
    <citation type="submission" date="2015-10" db="EMBL/GenBank/DDBJ databases">
        <title>Metagenome-Assembled Genomes uncover a global brackish microbiome.</title>
        <authorList>
            <person name="Hugerth L.W."/>
            <person name="Larsson J."/>
            <person name="Alneberg J."/>
            <person name="Lindh M.V."/>
            <person name="Legrand C."/>
            <person name="Pinhassi J."/>
            <person name="Andersson A.F."/>
        </authorList>
    </citation>
    <scope>NUCLEOTIDE SEQUENCE [LARGE SCALE GENOMIC DNA]</scope>
    <source>
        <strain evidence="1">BACL4 MAG-120507-bin80</strain>
    </source>
</reference>
<protein>
    <submittedName>
        <fullName evidence="1">Uncharacterized protein</fullName>
    </submittedName>
</protein>
<sequence>MLTLEMLFAAFVAAWGKRWVLLPLLRTPQFTRWCAAPQFAAALTSVSGAFCACKGDAVMKLRAKKFRISRALACV</sequence>
<dbReference type="EMBL" id="LIBB01000612">
    <property type="protein sequence ID" value="KRO67012.1"/>
    <property type="molecule type" value="Genomic_DNA"/>
</dbReference>
<accession>A0A0R2RWN1</accession>